<dbReference type="AlphaFoldDB" id="A0A6L6PXI9"/>
<dbReference type="InterPro" id="IPR005646">
    <property type="entry name" value="FapA"/>
</dbReference>
<comment type="caution">
    <text evidence="2">The sequence shown here is derived from an EMBL/GenBank/DDBJ whole genome shotgun (WGS) entry which is preliminary data.</text>
</comment>
<accession>A0A6L6PXI9</accession>
<protein>
    <submittedName>
        <fullName evidence="2">DUF342 domain-containing protein</fullName>
    </submittedName>
</protein>
<dbReference type="PANTHER" id="PTHR38032">
    <property type="entry name" value="POLYMERASE-RELATED"/>
    <property type="match status" value="1"/>
</dbReference>
<sequence length="624" mass="67150">MKAVVTPSDGGLPSSLVQREDGVYFRADATAAASQAAVNQVFLANGYFSGLDYAVFIRVLYNAGAELPPSLKGKDLIRFADSILPFHAQRRELYKSVRIINGEAEYYFEPVFFMVPDMPPTPARLNFDEFVADMWVKGIRFGIDAPAVKATIASGRITRLIAARRLNATPGRDAVVVEVAQNIHRSNAPREMSNGRFDLNTFQNRFPQMPPNVRLLRKVPRVPGIRGYELSGIPLEAPQPRDIDLAAMCGPGTAVEEVNGVEFLVSTTEGFLSIDGSKRISIGPKIISREGVSVRTTGNLQLTGEYEEFGEVQEQRSVDGGNITIHGDVFGNINSRGGIISLRRNLIGGAAMNADGDIEVKGVASGAVLQTKRGVVTLGRAESCIITGTKVVIGEASNCEIMADEVEIKTAEGCAIAARRIAIGSAGPRKQIEMLLFPLVPDTSKYDKNIAELEEKAARHGAAAAKIKAEIETLTNAPDVRNYLTLATRVRKQEVVLTPEQLALFQKMAVQVGPALRAVGKLSLGVKEAQAEQAKVQEQAAQVRQRKLAVMGQGACKVDLVTGDMVVRTMEYSPDHGAAYDHPAREIKARLRATAHRAAPLFMGSAGTVDWTATGGLTGSSPTS</sequence>
<reference evidence="2 3" key="1">
    <citation type="submission" date="2019-11" db="EMBL/GenBank/DDBJ databases">
        <title>Type strains purchased from KCTC, JCM and DSMZ.</title>
        <authorList>
            <person name="Lu H."/>
        </authorList>
    </citation>
    <scope>NUCLEOTIDE SEQUENCE [LARGE SCALE GENOMIC DNA]</scope>
    <source>
        <strain evidence="2 3">KCTC 42409</strain>
    </source>
</reference>
<feature type="domain" description="Flagellar Assembly Protein A N-terminal region" evidence="1">
    <location>
        <begin position="124"/>
        <end position="275"/>
    </location>
</feature>
<dbReference type="Pfam" id="PF20250">
    <property type="entry name" value="FapA_N"/>
    <property type="match status" value="1"/>
</dbReference>
<dbReference type="EMBL" id="WNLA01000004">
    <property type="protein sequence ID" value="MTW02277.1"/>
    <property type="molecule type" value="Genomic_DNA"/>
</dbReference>
<evidence type="ECO:0000259" key="1">
    <source>
        <dbReference type="Pfam" id="PF20250"/>
    </source>
</evidence>
<dbReference type="InterPro" id="IPR046866">
    <property type="entry name" value="FapA_N"/>
</dbReference>
<evidence type="ECO:0000313" key="3">
    <source>
        <dbReference type="Proteomes" id="UP000484015"/>
    </source>
</evidence>
<name>A0A6L6PXI9_9BURK</name>
<evidence type="ECO:0000313" key="2">
    <source>
        <dbReference type="EMBL" id="MTW02277.1"/>
    </source>
</evidence>
<dbReference type="PANTHER" id="PTHR38032:SF1">
    <property type="entry name" value="RNA-BINDING PROTEIN KHPB N-TERMINAL DOMAIN-CONTAINING PROTEIN"/>
    <property type="match status" value="1"/>
</dbReference>
<organism evidence="2 3">
    <name type="scientific">Pseudoduganella ginsengisoli</name>
    <dbReference type="NCBI Taxonomy" id="1462440"/>
    <lineage>
        <taxon>Bacteria</taxon>
        <taxon>Pseudomonadati</taxon>
        <taxon>Pseudomonadota</taxon>
        <taxon>Betaproteobacteria</taxon>
        <taxon>Burkholderiales</taxon>
        <taxon>Oxalobacteraceae</taxon>
        <taxon>Telluria group</taxon>
        <taxon>Pseudoduganella</taxon>
    </lineage>
</organism>
<dbReference type="Proteomes" id="UP000484015">
    <property type="component" value="Unassembled WGS sequence"/>
</dbReference>
<gene>
    <name evidence="2" type="ORF">GM668_09240</name>
</gene>
<keyword evidence="3" id="KW-1185">Reference proteome</keyword>
<proteinExistence type="predicted"/>